<dbReference type="Pfam" id="PF03576">
    <property type="entry name" value="Peptidase_S58"/>
    <property type="match status" value="1"/>
</dbReference>
<dbReference type="EMBL" id="LWDV01000005">
    <property type="protein sequence ID" value="OCL28521.1"/>
    <property type="molecule type" value="Genomic_DNA"/>
</dbReference>
<evidence type="ECO:0000313" key="3">
    <source>
        <dbReference type="Proteomes" id="UP000093514"/>
    </source>
</evidence>
<comment type="similarity">
    <text evidence="1">Belongs to the peptidase S58 family.</text>
</comment>
<dbReference type="OrthoDB" id="9808347at2"/>
<dbReference type="Gene3D" id="3.60.70.12">
    <property type="entry name" value="L-amino peptidase D-ALA esterase/amidase"/>
    <property type="match status" value="1"/>
</dbReference>
<accession>A0A1C0AD08</accession>
<reference evidence="3" key="1">
    <citation type="submission" date="2016-07" db="EMBL/GenBank/DDBJ databases">
        <authorList>
            <person name="Florea S."/>
            <person name="Webb J.S."/>
            <person name="Jaromczyk J."/>
            <person name="Schardl C.L."/>
        </authorList>
    </citation>
    <scope>NUCLEOTIDE SEQUENCE [LARGE SCALE GENOMIC DNA]</scope>
    <source>
        <strain evidence="3">Z6</strain>
    </source>
</reference>
<dbReference type="InterPro" id="IPR016117">
    <property type="entry name" value="ArgJ-like_dom_sf"/>
</dbReference>
<dbReference type="InterPro" id="IPR005321">
    <property type="entry name" value="Peptidase_S58_DmpA"/>
</dbReference>
<dbReference type="Proteomes" id="UP000093514">
    <property type="component" value="Unassembled WGS sequence"/>
</dbReference>
<proteinExistence type="inferred from homology"/>
<dbReference type="AlphaFoldDB" id="A0A1C0AD08"/>
<name>A0A1C0AD08_9FIRM</name>
<sequence length="305" mass="31690">MKDYITDVPEIKVGHQDDKEGMTGCTVILAAEGAVAGVDVRGSAPGTRETDLLSPINMIEKVNAVLLSGGSAFGLAAADGVMAALEENNIGFDVGVTKVPIVPAAVLFDLTVGNHKIRPDYKMGYRAVKAASTEENRLGKVGVGMGCTVGKLLGPKHATPSGLGSASIKLKDDIYIGALVAVNAFGDIFDHEGRIIAGCKGKGGRFVNTYEAMKGHKVRGLGQNTTIGVIATNAKLSKTEATKIAQVAHNGYAKHINPVHTMLDGDTIFAMSTGHKSIEINLLATAASEVMGRAIVKAVQAVNLD</sequence>
<dbReference type="RefSeq" id="WP_068714668.1">
    <property type="nucleotide sequence ID" value="NZ_LWDV01000005.1"/>
</dbReference>
<dbReference type="SUPFAM" id="SSF56266">
    <property type="entry name" value="DmpA/ArgJ-like"/>
    <property type="match status" value="1"/>
</dbReference>
<gene>
    <name evidence="2" type="ORF">U472_01155</name>
</gene>
<reference evidence="2 3" key="2">
    <citation type="submission" date="2016-08" db="EMBL/GenBank/DDBJ databases">
        <title>Orenia metallireducens sp. nov. strain Z6, a Novel Metal-reducing Firmicute from the Deep Subsurface.</title>
        <authorList>
            <person name="Maxim B.I."/>
            <person name="Kenneth K."/>
            <person name="Flynn T.M."/>
            <person name="Oloughlin E.J."/>
            <person name="Locke R.A."/>
            <person name="Weber J.R."/>
            <person name="Egan S.M."/>
            <person name="Mackie R.I."/>
            <person name="Cann I.K."/>
        </authorList>
    </citation>
    <scope>NUCLEOTIDE SEQUENCE [LARGE SCALE GENOMIC DNA]</scope>
    <source>
        <strain evidence="2 3">Z6</strain>
    </source>
</reference>
<evidence type="ECO:0000256" key="1">
    <source>
        <dbReference type="ARBA" id="ARBA00007068"/>
    </source>
</evidence>
<dbReference type="PANTHER" id="PTHR36512">
    <property type="entry name" value="D-AMINOPEPTIDASE"/>
    <property type="match status" value="1"/>
</dbReference>
<dbReference type="PANTHER" id="PTHR36512:SF3">
    <property type="entry name" value="BLR5678 PROTEIN"/>
    <property type="match status" value="1"/>
</dbReference>
<keyword evidence="3" id="KW-1185">Reference proteome</keyword>
<dbReference type="GO" id="GO:0004177">
    <property type="term" value="F:aminopeptidase activity"/>
    <property type="evidence" value="ECO:0007669"/>
    <property type="project" value="TreeGrafter"/>
</dbReference>
<dbReference type="CDD" id="cd02252">
    <property type="entry name" value="nylC_like"/>
    <property type="match status" value="1"/>
</dbReference>
<organism evidence="2 3">
    <name type="scientific">Orenia metallireducens</name>
    <dbReference type="NCBI Taxonomy" id="1413210"/>
    <lineage>
        <taxon>Bacteria</taxon>
        <taxon>Bacillati</taxon>
        <taxon>Bacillota</taxon>
        <taxon>Clostridia</taxon>
        <taxon>Halanaerobiales</taxon>
        <taxon>Halobacteroidaceae</taxon>
        <taxon>Orenia</taxon>
    </lineage>
</organism>
<protein>
    <submittedName>
        <fullName evidence="2">Peptidase S58</fullName>
    </submittedName>
</protein>
<comment type="caution">
    <text evidence="2">The sequence shown here is derived from an EMBL/GenBank/DDBJ whole genome shotgun (WGS) entry which is preliminary data.</text>
</comment>
<evidence type="ECO:0000313" key="2">
    <source>
        <dbReference type="EMBL" id="OCL28521.1"/>
    </source>
</evidence>